<dbReference type="AlphaFoldDB" id="A0A1F6A6W2"/>
<feature type="transmembrane region" description="Helical" evidence="1">
    <location>
        <begin position="112"/>
        <end position="137"/>
    </location>
</feature>
<evidence type="ECO:0000313" key="3">
    <source>
        <dbReference type="Proteomes" id="UP000177092"/>
    </source>
</evidence>
<evidence type="ECO:0000313" key="2">
    <source>
        <dbReference type="EMBL" id="OGG20202.1"/>
    </source>
</evidence>
<dbReference type="Pfam" id="PF18895">
    <property type="entry name" value="T4SS_pilin"/>
    <property type="match status" value="1"/>
</dbReference>
<comment type="caution">
    <text evidence="2">The sequence shown here is derived from an EMBL/GenBank/DDBJ whole genome shotgun (WGS) entry which is preliminary data.</text>
</comment>
<organism evidence="2 3">
    <name type="scientific">Candidatus Gottesmanbacteria bacterium RIFCSPHIGHO2_02_FULL_40_13</name>
    <dbReference type="NCBI Taxonomy" id="1798384"/>
    <lineage>
        <taxon>Bacteria</taxon>
        <taxon>Candidatus Gottesmaniibacteriota</taxon>
    </lineage>
</organism>
<name>A0A1F6A6W2_9BACT</name>
<keyword evidence="1" id="KW-0812">Transmembrane</keyword>
<dbReference type="STRING" id="1798384.A3D03_01260"/>
<feature type="transmembrane region" description="Helical" evidence="1">
    <location>
        <begin position="64"/>
        <end position="91"/>
    </location>
</feature>
<keyword evidence="1" id="KW-0472">Membrane</keyword>
<proteinExistence type="predicted"/>
<keyword evidence="1" id="KW-1133">Transmembrane helix</keyword>
<dbReference type="EMBL" id="MFJN01000053">
    <property type="protein sequence ID" value="OGG20202.1"/>
    <property type="molecule type" value="Genomic_DNA"/>
</dbReference>
<accession>A0A1F6A6W2</accession>
<gene>
    <name evidence="2" type="ORF">A3D03_01260</name>
</gene>
<sequence length="149" mass="15638">MIKKLIIAVSVSFYLLLISPLPSLAVDNSGLGIGCGGGLGPVAEALCNLSSTQAELAGGEFNRIIGVFLGFITIAAGIWFLFQFITAGFGWMSAGGDKNKTEEAWHKITNSLIGLIIVVSAWILVGIIGSVVGLDILNPGKMFNQLMQP</sequence>
<dbReference type="InterPro" id="IPR043993">
    <property type="entry name" value="T4SS_pilin"/>
</dbReference>
<protein>
    <submittedName>
        <fullName evidence="2">Uncharacterized protein</fullName>
    </submittedName>
</protein>
<reference evidence="2 3" key="1">
    <citation type="journal article" date="2016" name="Nat. Commun.">
        <title>Thousands of microbial genomes shed light on interconnected biogeochemical processes in an aquifer system.</title>
        <authorList>
            <person name="Anantharaman K."/>
            <person name="Brown C.T."/>
            <person name="Hug L.A."/>
            <person name="Sharon I."/>
            <person name="Castelle C.J."/>
            <person name="Probst A.J."/>
            <person name="Thomas B.C."/>
            <person name="Singh A."/>
            <person name="Wilkins M.J."/>
            <person name="Karaoz U."/>
            <person name="Brodie E.L."/>
            <person name="Williams K.H."/>
            <person name="Hubbard S.S."/>
            <person name="Banfield J.F."/>
        </authorList>
    </citation>
    <scope>NUCLEOTIDE SEQUENCE [LARGE SCALE GENOMIC DNA]</scope>
</reference>
<evidence type="ECO:0000256" key="1">
    <source>
        <dbReference type="SAM" id="Phobius"/>
    </source>
</evidence>
<dbReference type="Proteomes" id="UP000177092">
    <property type="component" value="Unassembled WGS sequence"/>
</dbReference>